<dbReference type="HOGENOM" id="CLU_1853788_0_0_11"/>
<dbReference type="STRING" id="391037.Sare_3724"/>
<dbReference type="EMBL" id="CP000850">
    <property type="protein sequence ID" value="ABV99568.1"/>
    <property type="molecule type" value="Genomic_DNA"/>
</dbReference>
<evidence type="ECO:0000313" key="2">
    <source>
        <dbReference type="EMBL" id="ABV99568.1"/>
    </source>
</evidence>
<dbReference type="KEGG" id="saq:Sare_3775"/>
<proteinExistence type="predicted"/>
<dbReference type="KEGG" id="saq:Sare_3724"/>
<name>A8M003_SALAI</name>
<evidence type="ECO:0000313" key="1">
    <source>
        <dbReference type="EMBL" id="ABV99517.1"/>
    </source>
</evidence>
<reference evidence="1" key="1">
    <citation type="submission" date="2007-10" db="EMBL/GenBank/DDBJ databases">
        <title>Complete sequence of Salinispora arenicola CNS-205.</title>
        <authorList>
            <consortium name="US DOE Joint Genome Institute"/>
            <person name="Copeland A."/>
            <person name="Lucas S."/>
            <person name="Lapidus A."/>
            <person name="Barry K."/>
            <person name="Glavina del Rio T."/>
            <person name="Dalin E."/>
            <person name="Tice H."/>
            <person name="Pitluck S."/>
            <person name="Foster B."/>
            <person name="Schmutz J."/>
            <person name="Larimer F."/>
            <person name="Land M."/>
            <person name="Hauser L."/>
            <person name="Kyrpides N."/>
            <person name="Ivanova N."/>
            <person name="Jensen P.R."/>
            <person name="Moore B.S."/>
            <person name="Penn K."/>
            <person name="Jenkins C."/>
            <person name="Udwary D."/>
            <person name="Xiang L."/>
            <person name="Gontang E."/>
            <person name="Richardson P."/>
        </authorList>
    </citation>
    <scope>NUCLEOTIDE SEQUENCE [LARGE SCALE GENOMIC DNA]</scope>
    <source>
        <strain evidence="1">CNS-205</strain>
    </source>
</reference>
<dbReference type="AlphaFoldDB" id="A8M003"/>
<dbReference type="EMBL" id="CP000850">
    <property type="protein sequence ID" value="ABV99517.1"/>
    <property type="molecule type" value="Genomic_DNA"/>
</dbReference>
<gene>
    <name evidence="1" type="ordered locus">Sare_3724</name>
    <name evidence="2" type="ordered locus">Sare_3775</name>
</gene>
<accession>A8M003</accession>
<protein>
    <submittedName>
        <fullName evidence="1">Uncharacterized protein</fullName>
    </submittedName>
</protein>
<sequence>MPVVRRVTASVVGVIVGLAATWLIVVAVQGRPTPDTVWGPRPPTPAAHQTVFGVVSLMWSAGCEGGQVIAEEPGVHEVGMCTIDGHEVAAAVFADEGERDEWVSHMAGIGSVTATGSRWAVAGDEAAGVEAFAAAVPR</sequence>
<organism evidence="1">
    <name type="scientific">Salinispora arenicola (strain CNS-205)</name>
    <dbReference type="NCBI Taxonomy" id="391037"/>
    <lineage>
        <taxon>Bacteria</taxon>
        <taxon>Bacillati</taxon>
        <taxon>Actinomycetota</taxon>
        <taxon>Actinomycetes</taxon>
        <taxon>Micromonosporales</taxon>
        <taxon>Micromonosporaceae</taxon>
        <taxon>Salinispora</taxon>
    </lineage>
</organism>